<dbReference type="RefSeq" id="WP_144248907.1">
    <property type="nucleotide sequence ID" value="NZ_VLPK01000002.1"/>
</dbReference>
<evidence type="ECO:0000313" key="3">
    <source>
        <dbReference type="Proteomes" id="UP000318733"/>
    </source>
</evidence>
<dbReference type="AlphaFoldDB" id="A0A556MM43"/>
<dbReference type="InterPro" id="IPR005303">
    <property type="entry name" value="MOCOS_middle"/>
</dbReference>
<dbReference type="PROSITE" id="PS51340">
    <property type="entry name" value="MOSC"/>
    <property type="match status" value="1"/>
</dbReference>
<dbReference type="EMBL" id="VLPK01000002">
    <property type="protein sequence ID" value="TSJ40869.1"/>
    <property type="molecule type" value="Genomic_DNA"/>
</dbReference>
<dbReference type="InterPro" id="IPR011037">
    <property type="entry name" value="Pyrv_Knase-like_insert_dom_sf"/>
</dbReference>
<accession>A0A556MM43</accession>
<dbReference type="InterPro" id="IPR005302">
    <property type="entry name" value="MoCF_Sase_C"/>
</dbReference>
<dbReference type="Proteomes" id="UP000318733">
    <property type="component" value="Unassembled WGS sequence"/>
</dbReference>
<dbReference type="PANTHER" id="PTHR14237">
    <property type="entry name" value="MOLYBDOPTERIN COFACTOR SULFURASE MOSC"/>
    <property type="match status" value="1"/>
</dbReference>
<keyword evidence="3" id="KW-1185">Reference proteome</keyword>
<name>A0A556MM43_9SPHI</name>
<dbReference type="PANTHER" id="PTHR14237:SF19">
    <property type="entry name" value="MITOCHONDRIAL AMIDOXIME REDUCING COMPONENT 1"/>
    <property type="match status" value="1"/>
</dbReference>
<sequence>MLRVSELYIYPIKSLGGIKLEKALVTDRGFEYDRRWMLIDDNNKFISQREHSVMALLKTHISDDFITVTHLGNNNSIDVPFTPLKHDVVSVEIWDDVCTAQLVSDEADKWFSSILGLNARLVYMPDDTKRFTNPKYTQAGKITSFSDAYPFLLIGQSSLDDLNGRLSISLPINRFRPNIVFTGGEPYLEDTVDSFMIGKILFNGVKLCARCIVITIDQESATSAKEPTKTLASYRRKNNNIYFGQNIVHSATGSIAVGDELIVLSRHHEDRFIIEKK</sequence>
<evidence type="ECO:0000313" key="2">
    <source>
        <dbReference type="EMBL" id="TSJ40869.1"/>
    </source>
</evidence>
<organism evidence="2 3">
    <name type="scientific">Mucilaginibacter corticis</name>
    <dbReference type="NCBI Taxonomy" id="2597670"/>
    <lineage>
        <taxon>Bacteria</taxon>
        <taxon>Pseudomonadati</taxon>
        <taxon>Bacteroidota</taxon>
        <taxon>Sphingobacteriia</taxon>
        <taxon>Sphingobacteriales</taxon>
        <taxon>Sphingobacteriaceae</taxon>
        <taxon>Mucilaginibacter</taxon>
    </lineage>
</organism>
<comment type="caution">
    <text evidence="2">The sequence shown here is derived from an EMBL/GenBank/DDBJ whole genome shotgun (WGS) entry which is preliminary data.</text>
</comment>
<reference evidence="2 3" key="1">
    <citation type="submission" date="2019-07" db="EMBL/GenBank/DDBJ databases">
        <authorList>
            <person name="Huq M.A."/>
        </authorList>
    </citation>
    <scope>NUCLEOTIDE SEQUENCE [LARGE SCALE GENOMIC DNA]</scope>
    <source>
        <strain evidence="2 3">MAH-19</strain>
    </source>
</reference>
<dbReference type="Pfam" id="PF03476">
    <property type="entry name" value="MOSC_N"/>
    <property type="match status" value="1"/>
</dbReference>
<dbReference type="SUPFAM" id="SSF50800">
    <property type="entry name" value="PK beta-barrel domain-like"/>
    <property type="match status" value="1"/>
</dbReference>
<dbReference type="GO" id="GO:0003824">
    <property type="term" value="F:catalytic activity"/>
    <property type="evidence" value="ECO:0007669"/>
    <property type="project" value="InterPro"/>
</dbReference>
<protein>
    <submittedName>
        <fullName evidence="2">MOSC domain-containing protein</fullName>
    </submittedName>
</protein>
<feature type="domain" description="MOSC" evidence="1">
    <location>
        <begin position="119"/>
        <end position="264"/>
    </location>
</feature>
<dbReference type="GO" id="GO:0030151">
    <property type="term" value="F:molybdenum ion binding"/>
    <property type="evidence" value="ECO:0007669"/>
    <property type="project" value="InterPro"/>
</dbReference>
<dbReference type="OrthoDB" id="581532at2"/>
<evidence type="ECO:0000259" key="1">
    <source>
        <dbReference type="PROSITE" id="PS51340"/>
    </source>
</evidence>
<dbReference type="Pfam" id="PF03473">
    <property type="entry name" value="MOSC"/>
    <property type="match status" value="1"/>
</dbReference>
<dbReference type="SUPFAM" id="SSF141673">
    <property type="entry name" value="MOSC N-terminal domain-like"/>
    <property type="match status" value="1"/>
</dbReference>
<gene>
    <name evidence="2" type="ORF">FO440_14110</name>
</gene>
<proteinExistence type="predicted"/>
<dbReference type="GO" id="GO:0030170">
    <property type="term" value="F:pyridoxal phosphate binding"/>
    <property type="evidence" value="ECO:0007669"/>
    <property type="project" value="InterPro"/>
</dbReference>